<dbReference type="InterPro" id="IPR008266">
    <property type="entry name" value="Tyr_kinase_AS"/>
</dbReference>
<dbReference type="AlphaFoldDB" id="A0A8H4AZD7"/>
<dbReference type="InterPro" id="IPR001245">
    <property type="entry name" value="Ser-Thr/Tyr_kinase_cat_dom"/>
</dbReference>
<dbReference type="Proteomes" id="UP000439903">
    <property type="component" value="Unassembled WGS sequence"/>
</dbReference>
<evidence type="ECO:0000313" key="4">
    <source>
        <dbReference type="Proteomes" id="UP000439903"/>
    </source>
</evidence>
<keyword evidence="3" id="KW-0808">Transferase</keyword>
<keyword evidence="1" id="KW-0175">Coiled coil</keyword>
<name>A0A8H4AZD7_GIGMA</name>
<evidence type="ECO:0000313" key="3">
    <source>
        <dbReference type="EMBL" id="KAF0547669.1"/>
    </source>
</evidence>
<keyword evidence="4" id="KW-1185">Reference proteome</keyword>
<dbReference type="PROSITE" id="PS00109">
    <property type="entry name" value="PROTEIN_KINASE_TYR"/>
    <property type="match status" value="1"/>
</dbReference>
<dbReference type="PROSITE" id="PS50011">
    <property type="entry name" value="PROTEIN_KINASE_DOM"/>
    <property type="match status" value="1"/>
</dbReference>
<reference evidence="3 4" key="1">
    <citation type="journal article" date="2019" name="Environ. Microbiol.">
        <title>At the nexus of three kingdoms: the genome of the mycorrhizal fungus Gigaspora margarita provides insights into plant, endobacterial and fungal interactions.</title>
        <authorList>
            <person name="Venice F."/>
            <person name="Ghignone S."/>
            <person name="Salvioli di Fossalunga A."/>
            <person name="Amselem J."/>
            <person name="Novero M."/>
            <person name="Xianan X."/>
            <person name="Sedzielewska Toro K."/>
            <person name="Morin E."/>
            <person name="Lipzen A."/>
            <person name="Grigoriev I.V."/>
            <person name="Henrissat B."/>
            <person name="Martin F.M."/>
            <person name="Bonfante P."/>
        </authorList>
    </citation>
    <scope>NUCLEOTIDE SEQUENCE [LARGE SCALE GENOMIC DNA]</scope>
    <source>
        <strain evidence="3 4">BEG34</strain>
    </source>
</reference>
<dbReference type="Gene3D" id="1.10.510.10">
    <property type="entry name" value="Transferase(Phosphotransferase) domain 1"/>
    <property type="match status" value="1"/>
</dbReference>
<sequence length="845" mass="98922">MATIITENISHVACIDESYKLIEETKRIIANLRKSKKIFDPILYSATETVRALQYVKRELESYFRHKDIFNKYKHSLEKIKEFAKEIEKLEGKFIYPYKQVKEKYEKLLKEHENCEKQVHPILIKIIMHKQESQQKDFMDIHKILDNVSNENKDEKIKEIKTIVQDLIEKSDLDINLPRIDPIYLSNPPHAVDSKTDNESDMKQDDCVQKKRVVKKILRNIVEVACKPITHFEQNRAVVNKLKKFSDCRKIIKFYGISKINDDEILVFEWASLGSLKSFYEKKSINWELKVKIAHDICTGLLFLTHHDILHRDIRCKNIMMSYYMEPKIANFYYAKHVSEIEPDNKDQQISNHIMNTINWSAPEMMEMDAIYTQKCEVFSFVMLLWELAFQKIPYENKSKVDIIDHVKKGRRESLSVITLDSIHIQRQFLKIIPEGWDNKPEKRITMDEILLKLSEIEEEITKHQKNNLDSVHSPNLLVPTLRTTRAISNPDKPNPDLMNNPDAFETEEPNNIELSKVVKPMHPRFSKLKSSDDNSRLIRSDGTIVKDRGFNNHSVKLNNATAFKRRNMPVTTQSVPIPGKFKVPMSNQKIFNEFFEVIETICKEVDIPIVDIVTILKKCTQNKKLQSPESDPWWKIALILSYFKVASSHHKEQWEDKCNKAREYLTKQIGDSTVENELLGCTDKYINDNIAKKNQETTSPEKFTEIIKPGDDGSIEKDVPEDIITKIKNNITSKKHQLPELLSNITTAIYLSYLKNFSSQHECEWRDKYNKVREFISKRIGEAEIEKELKFEDEPLIKHCEITQSLPLDKVSDQIEKAVKHELVKYIIVGLTFNIIFCILQKLL</sequence>
<keyword evidence="3" id="KW-0418">Kinase</keyword>
<dbReference type="InterPro" id="IPR011009">
    <property type="entry name" value="Kinase-like_dom_sf"/>
</dbReference>
<organism evidence="3 4">
    <name type="scientific">Gigaspora margarita</name>
    <dbReference type="NCBI Taxonomy" id="4874"/>
    <lineage>
        <taxon>Eukaryota</taxon>
        <taxon>Fungi</taxon>
        <taxon>Fungi incertae sedis</taxon>
        <taxon>Mucoromycota</taxon>
        <taxon>Glomeromycotina</taxon>
        <taxon>Glomeromycetes</taxon>
        <taxon>Diversisporales</taxon>
        <taxon>Gigasporaceae</taxon>
        <taxon>Gigaspora</taxon>
    </lineage>
</organism>
<feature type="domain" description="Protein kinase" evidence="2">
    <location>
        <begin position="177"/>
        <end position="461"/>
    </location>
</feature>
<proteinExistence type="predicted"/>
<dbReference type="SUPFAM" id="SSF56112">
    <property type="entry name" value="Protein kinase-like (PK-like)"/>
    <property type="match status" value="1"/>
</dbReference>
<dbReference type="Pfam" id="PF07714">
    <property type="entry name" value="PK_Tyr_Ser-Thr"/>
    <property type="match status" value="1"/>
</dbReference>
<dbReference type="GO" id="GO:0004713">
    <property type="term" value="F:protein tyrosine kinase activity"/>
    <property type="evidence" value="ECO:0007669"/>
    <property type="project" value="InterPro"/>
</dbReference>
<accession>A0A8H4AZD7</accession>
<dbReference type="InterPro" id="IPR051681">
    <property type="entry name" value="Ser/Thr_Kinases-Pseudokinases"/>
</dbReference>
<feature type="coiled-coil region" evidence="1">
    <location>
        <begin position="73"/>
        <end position="118"/>
    </location>
</feature>
<dbReference type="GO" id="GO:0005524">
    <property type="term" value="F:ATP binding"/>
    <property type="evidence" value="ECO:0007669"/>
    <property type="project" value="InterPro"/>
</dbReference>
<gene>
    <name evidence="3" type="ORF">F8M41_000546</name>
</gene>
<dbReference type="SMART" id="SM00219">
    <property type="entry name" value="TyrKc"/>
    <property type="match status" value="1"/>
</dbReference>
<evidence type="ECO:0000259" key="2">
    <source>
        <dbReference type="PROSITE" id="PS50011"/>
    </source>
</evidence>
<dbReference type="EMBL" id="WTPW01000105">
    <property type="protein sequence ID" value="KAF0547669.1"/>
    <property type="molecule type" value="Genomic_DNA"/>
</dbReference>
<dbReference type="PANTHER" id="PTHR44329">
    <property type="entry name" value="SERINE/THREONINE-PROTEIN KINASE TNNI3K-RELATED"/>
    <property type="match status" value="1"/>
</dbReference>
<dbReference type="OrthoDB" id="2477003at2759"/>
<dbReference type="InterPro" id="IPR000719">
    <property type="entry name" value="Prot_kinase_dom"/>
</dbReference>
<comment type="caution">
    <text evidence="3">The sequence shown here is derived from an EMBL/GenBank/DDBJ whole genome shotgun (WGS) entry which is preliminary data.</text>
</comment>
<dbReference type="InterPro" id="IPR020635">
    <property type="entry name" value="Tyr_kinase_cat_dom"/>
</dbReference>
<dbReference type="GO" id="GO:0004674">
    <property type="term" value="F:protein serine/threonine kinase activity"/>
    <property type="evidence" value="ECO:0007669"/>
    <property type="project" value="TreeGrafter"/>
</dbReference>
<evidence type="ECO:0000256" key="1">
    <source>
        <dbReference type="SAM" id="Coils"/>
    </source>
</evidence>
<protein>
    <submittedName>
        <fullName evidence="3">Kinase-like domain-containing protein</fullName>
    </submittedName>
</protein>